<keyword evidence="2" id="KW-1185">Reference proteome</keyword>
<protein>
    <submittedName>
        <fullName evidence="1">Uncharacterized protein</fullName>
    </submittedName>
</protein>
<gene>
    <name evidence="1" type="ORF">N3K66_006102</name>
</gene>
<dbReference type="Proteomes" id="UP001163324">
    <property type="component" value="Chromosome 5"/>
</dbReference>
<proteinExistence type="predicted"/>
<evidence type="ECO:0000313" key="2">
    <source>
        <dbReference type="Proteomes" id="UP001163324"/>
    </source>
</evidence>
<name>A0ACC0V039_9HYPO</name>
<accession>A0ACC0V039</accession>
<dbReference type="EMBL" id="CM047944">
    <property type="protein sequence ID" value="KAI9899641.1"/>
    <property type="molecule type" value="Genomic_DNA"/>
</dbReference>
<evidence type="ECO:0000313" key="1">
    <source>
        <dbReference type="EMBL" id="KAI9899641.1"/>
    </source>
</evidence>
<organism evidence="1 2">
    <name type="scientific">Trichothecium roseum</name>
    <dbReference type="NCBI Taxonomy" id="47278"/>
    <lineage>
        <taxon>Eukaryota</taxon>
        <taxon>Fungi</taxon>
        <taxon>Dikarya</taxon>
        <taxon>Ascomycota</taxon>
        <taxon>Pezizomycotina</taxon>
        <taxon>Sordariomycetes</taxon>
        <taxon>Hypocreomycetidae</taxon>
        <taxon>Hypocreales</taxon>
        <taxon>Hypocreales incertae sedis</taxon>
        <taxon>Trichothecium</taxon>
    </lineage>
</organism>
<sequence>MTRGEATQIKVHYKGKNDDFLVFVDDNEEYKKWKSDSSIPMAHFVSAFKVFVTHKQGVQGTYDTASKVTLASEFNTEDVDEVIKKILTEGDAQISEMPGRQGVTNDSMSDMKAR</sequence>
<comment type="caution">
    <text evidence="1">The sequence shown here is derived from an EMBL/GenBank/DDBJ whole genome shotgun (WGS) entry which is preliminary data.</text>
</comment>
<reference evidence="1" key="1">
    <citation type="submission" date="2022-10" db="EMBL/GenBank/DDBJ databases">
        <title>Complete Genome of Trichothecium roseum strain YXFP-22015, a Plant Pathogen Isolated from Citrus.</title>
        <authorList>
            <person name="Wang Y."/>
            <person name="Zhu L."/>
        </authorList>
    </citation>
    <scope>NUCLEOTIDE SEQUENCE</scope>
    <source>
        <strain evidence="1">YXFP-22015</strain>
    </source>
</reference>